<organism evidence="1 2">
    <name type="scientific">Anaerovirgula multivorans</name>
    <dbReference type="NCBI Taxonomy" id="312168"/>
    <lineage>
        <taxon>Bacteria</taxon>
        <taxon>Bacillati</taxon>
        <taxon>Bacillota</taxon>
        <taxon>Clostridia</taxon>
        <taxon>Peptostreptococcales</taxon>
        <taxon>Natronincolaceae</taxon>
        <taxon>Anaerovirgula</taxon>
    </lineage>
</organism>
<proteinExistence type="predicted"/>
<sequence>MDQALEEIKILDLSRVLAGPYAQCFSNRVFLMDIT</sequence>
<name>A0A239HRI8_9FIRM</name>
<evidence type="ECO:0000313" key="1">
    <source>
        <dbReference type="EMBL" id="SNS83939.1"/>
    </source>
</evidence>
<reference evidence="2" key="1">
    <citation type="submission" date="2017-06" db="EMBL/GenBank/DDBJ databases">
        <authorList>
            <person name="Varghese N."/>
            <person name="Submissions S."/>
        </authorList>
    </citation>
    <scope>NUCLEOTIDE SEQUENCE [LARGE SCALE GENOMIC DNA]</scope>
    <source>
        <strain evidence="2">SCA</strain>
    </source>
</reference>
<gene>
    <name evidence="1" type="ORF">SAMN05446037_102350</name>
</gene>
<accession>A0A239HRI8</accession>
<keyword evidence="2" id="KW-1185">Reference proteome</keyword>
<dbReference type="Proteomes" id="UP000198304">
    <property type="component" value="Unassembled WGS sequence"/>
</dbReference>
<dbReference type="EMBL" id="FZOJ01000023">
    <property type="protein sequence ID" value="SNS83939.1"/>
    <property type="molecule type" value="Genomic_DNA"/>
</dbReference>
<protein>
    <submittedName>
        <fullName evidence="1">Uncharacterized protein</fullName>
    </submittedName>
</protein>
<dbReference type="AlphaFoldDB" id="A0A239HRI8"/>
<dbReference type="RefSeq" id="WP_242975186.1">
    <property type="nucleotide sequence ID" value="NZ_FZOJ01000023.1"/>
</dbReference>
<evidence type="ECO:0000313" key="2">
    <source>
        <dbReference type="Proteomes" id="UP000198304"/>
    </source>
</evidence>